<reference evidence="1 2" key="1">
    <citation type="journal article" date="2007" name="Genome Res.">
        <title>Reductive evolution and niche adaptation inferred from the genome of Mycobacterium ulcerans, the causative agent of Buruli ulcer.</title>
        <authorList>
            <person name="Stinear T.P."/>
            <person name="Seemann T."/>
            <person name="Pidot S."/>
            <person name="Frigui W."/>
            <person name="Reysset G."/>
            <person name="Garnier T."/>
            <person name="Meurice G."/>
            <person name="Simon D."/>
            <person name="Bouchier C."/>
            <person name="Ma L."/>
            <person name="Tichit M."/>
            <person name="Porter J.L."/>
            <person name="Ryan J."/>
            <person name="Johnson P.D."/>
            <person name="Davies J.K."/>
            <person name="Jenkin G.A."/>
            <person name="Small P.L."/>
            <person name="Jones L.M."/>
            <person name="Tekaia F."/>
            <person name="Laval F."/>
            <person name="Daffe M."/>
            <person name="Parkhill J."/>
            <person name="Cole S.T."/>
        </authorList>
    </citation>
    <scope>NUCLEOTIDE SEQUENCE [LARGE SCALE GENOMIC DNA]</scope>
    <source>
        <strain evidence="1 2">Agy99</strain>
    </source>
</reference>
<protein>
    <submittedName>
        <fullName evidence="1">Uncharacterized protein</fullName>
    </submittedName>
</protein>
<dbReference type="Proteomes" id="UP000000765">
    <property type="component" value="Chromosome"/>
</dbReference>
<gene>
    <name evidence="1" type="ordered locus">MUL_3883</name>
</gene>
<dbReference type="KEGG" id="mul:MUL_3883"/>
<dbReference type="HOGENOM" id="CLU_2180948_0_0_11"/>
<evidence type="ECO:0000313" key="2">
    <source>
        <dbReference type="Proteomes" id="UP000000765"/>
    </source>
</evidence>
<name>A0PUE1_MYCUA</name>
<organism evidence="1 2">
    <name type="scientific">Mycobacterium ulcerans (strain Agy99)</name>
    <dbReference type="NCBI Taxonomy" id="362242"/>
    <lineage>
        <taxon>Bacteria</taxon>
        <taxon>Bacillati</taxon>
        <taxon>Actinomycetota</taxon>
        <taxon>Actinomycetes</taxon>
        <taxon>Mycobacteriales</taxon>
        <taxon>Mycobacteriaceae</taxon>
        <taxon>Mycobacterium</taxon>
        <taxon>Mycobacterium ulcerans group</taxon>
    </lineage>
</organism>
<dbReference type="eggNOG" id="ENOG5030QTT">
    <property type="taxonomic scope" value="Bacteria"/>
</dbReference>
<accession>A0PUE1</accession>
<evidence type="ECO:0000313" key="1">
    <source>
        <dbReference type="EMBL" id="ABL05960.1"/>
    </source>
</evidence>
<dbReference type="EMBL" id="CP000325">
    <property type="protein sequence ID" value="ABL05960.1"/>
    <property type="molecule type" value="Genomic_DNA"/>
</dbReference>
<dbReference type="AlphaFoldDB" id="A0PUE1"/>
<proteinExistence type="predicted"/>
<sequence length="109" mass="11417">MLSRAEAFVTDALPRRPHIAVAPAPATGDKTQPISMSFPLHRCATGNSALSSPRNTAGRRLIGGDAALLGGSTFTGDHTLVAYNETAGAPYQRPDRAVLEPTVPVPRGR</sequence>